<dbReference type="EMBL" id="BSFF01000009">
    <property type="protein sequence ID" value="GLK57379.1"/>
    <property type="molecule type" value="Genomic_DNA"/>
</dbReference>
<sequence length="279" mass="28956">MGVATYSPTPECVHVRLFPMRLAALAFASSLAAVPVAQAGEPAPRGVIELFTSQGCSACPPADRLASELARDGQNLVLTLPVDYWDYLGWRDTLASPANSARQRAYAATRGDRKIYTPQIVVNGREAAVGGDGAAVAGVVTRAEAGDNALTLPVAVTAADGRVSVAVAGAPTAGGLRHGEIWAFSVERSRTVQIGRGENAGRTVTYANVVRKMTRLGVWNGDAAKFDVPADELSHPDSDAVAIVVQAGSGGQPGPILGAAQVEQPKIAPTLQSRLRDPL</sequence>
<dbReference type="RefSeq" id="WP_246482593.1">
    <property type="nucleotide sequence ID" value="NZ_BSFF01000009.1"/>
</dbReference>
<protein>
    <recommendedName>
        <fullName evidence="6">DUF1223 domain-containing protein</fullName>
    </recommendedName>
</protein>
<evidence type="ECO:0008006" key="6">
    <source>
        <dbReference type="Google" id="ProtNLM"/>
    </source>
</evidence>
<reference evidence="3 4" key="2">
    <citation type="submission" date="2021-01" db="EMBL/GenBank/DDBJ databases">
        <title>Genomic Encyclopedia of Type Strains, Phase IV (KMG-IV): sequencing the most valuable type-strain genomes for metagenomic binning, comparative biology and taxonomic classification.</title>
        <authorList>
            <person name="Goeker M."/>
        </authorList>
    </citation>
    <scope>NUCLEOTIDE SEQUENCE [LARGE SCALE GENOMIC DNA]</scope>
    <source>
        <strain evidence="3 4">DSM 6130</strain>
    </source>
</reference>
<feature type="signal peptide" evidence="1">
    <location>
        <begin position="1"/>
        <end position="39"/>
    </location>
</feature>
<dbReference type="Proteomes" id="UP001143400">
    <property type="component" value="Unassembled WGS sequence"/>
</dbReference>
<comment type="caution">
    <text evidence="2">The sequence shown here is derived from an EMBL/GenBank/DDBJ whole genome shotgun (WGS) entry which is preliminary data.</text>
</comment>
<evidence type="ECO:0000313" key="2">
    <source>
        <dbReference type="EMBL" id="GLK57379.1"/>
    </source>
</evidence>
<dbReference type="EMBL" id="JAFBCY010000005">
    <property type="protein sequence ID" value="MBM7853408.1"/>
    <property type="molecule type" value="Genomic_DNA"/>
</dbReference>
<accession>A0A9W6IXG8</accession>
<keyword evidence="4" id="KW-1185">Reference proteome</keyword>
<reference evidence="2" key="3">
    <citation type="submission" date="2023-01" db="EMBL/GenBank/DDBJ databases">
        <authorList>
            <person name="Sun Q."/>
            <person name="Evtushenko L."/>
        </authorList>
    </citation>
    <scope>NUCLEOTIDE SEQUENCE</scope>
    <source>
        <strain evidence="2">VKM B-1606</strain>
    </source>
</reference>
<reference evidence="2" key="1">
    <citation type="journal article" date="2014" name="Int. J. Syst. Evol. Microbiol.">
        <title>Complete genome sequence of Corynebacterium casei LMG S-19264T (=DSM 44701T), isolated from a smear-ripened cheese.</title>
        <authorList>
            <consortium name="US DOE Joint Genome Institute (JGI-PGF)"/>
            <person name="Walter F."/>
            <person name="Albersmeier A."/>
            <person name="Kalinowski J."/>
            <person name="Ruckert C."/>
        </authorList>
    </citation>
    <scope>NUCLEOTIDE SEQUENCE</scope>
    <source>
        <strain evidence="2">VKM B-1606</strain>
    </source>
</reference>
<evidence type="ECO:0000313" key="4">
    <source>
        <dbReference type="Proteomes" id="UP000758856"/>
    </source>
</evidence>
<dbReference type="AlphaFoldDB" id="A0A9W6IXG8"/>
<proteinExistence type="predicted"/>
<name>A0A9W6IXG8_9HYPH</name>
<feature type="chain" id="PRO_5040998954" description="DUF1223 domain-containing protein" evidence="1">
    <location>
        <begin position="40"/>
        <end position="279"/>
    </location>
</feature>
<dbReference type="InterPro" id="IPR036249">
    <property type="entry name" value="Thioredoxin-like_sf"/>
</dbReference>
<keyword evidence="1" id="KW-0732">Signal</keyword>
<evidence type="ECO:0000313" key="3">
    <source>
        <dbReference type="EMBL" id="MBM7853408.1"/>
    </source>
</evidence>
<dbReference type="Pfam" id="PF06764">
    <property type="entry name" value="DUF1223"/>
    <property type="match status" value="1"/>
</dbReference>
<dbReference type="Proteomes" id="UP000758856">
    <property type="component" value="Unassembled WGS sequence"/>
</dbReference>
<dbReference type="PANTHER" id="PTHR36057">
    <property type="match status" value="1"/>
</dbReference>
<evidence type="ECO:0000256" key="1">
    <source>
        <dbReference type="SAM" id="SignalP"/>
    </source>
</evidence>
<evidence type="ECO:0000313" key="5">
    <source>
        <dbReference type="Proteomes" id="UP001143400"/>
    </source>
</evidence>
<dbReference type="SUPFAM" id="SSF52833">
    <property type="entry name" value="Thioredoxin-like"/>
    <property type="match status" value="1"/>
</dbReference>
<dbReference type="InterPro" id="IPR010634">
    <property type="entry name" value="DUF1223"/>
</dbReference>
<organism evidence="2 5">
    <name type="scientific">Methylopila capsulata</name>
    <dbReference type="NCBI Taxonomy" id="61654"/>
    <lineage>
        <taxon>Bacteria</taxon>
        <taxon>Pseudomonadati</taxon>
        <taxon>Pseudomonadota</taxon>
        <taxon>Alphaproteobacteria</taxon>
        <taxon>Hyphomicrobiales</taxon>
        <taxon>Methylopilaceae</taxon>
        <taxon>Methylopila</taxon>
    </lineage>
</organism>
<gene>
    <name evidence="2" type="ORF">GCM10008170_33990</name>
    <name evidence="3" type="ORF">JOD31_003669</name>
</gene>
<dbReference type="PANTHER" id="PTHR36057:SF1">
    <property type="entry name" value="LIPOPROTEIN LIPID ATTACHMENT SITE-LIKE PROTEIN, PUTATIVE (DUF1223)-RELATED"/>
    <property type="match status" value="1"/>
</dbReference>